<dbReference type="STRING" id="455432.AWN90_41185"/>
<evidence type="ECO:0000313" key="1">
    <source>
        <dbReference type="EMBL" id="KZM70941.1"/>
    </source>
</evidence>
<dbReference type="EMBL" id="LWGR01000013">
    <property type="protein sequence ID" value="KZM70941.1"/>
    <property type="molecule type" value="Genomic_DNA"/>
</dbReference>
<reference evidence="1 2" key="1">
    <citation type="submission" date="2016-04" db="EMBL/GenBank/DDBJ databases">
        <authorList>
            <person name="Evans L.H."/>
            <person name="Alamgir A."/>
            <person name="Owens N."/>
            <person name="Weber N.D."/>
            <person name="Virtaneva K."/>
            <person name="Barbian K."/>
            <person name="Babar A."/>
            <person name="Rosenke K."/>
        </authorList>
    </citation>
    <scope>NUCLEOTIDE SEQUENCE [LARGE SCALE GENOMIC DNA]</scope>
    <source>
        <strain evidence="1 2">IFM 0406</strain>
    </source>
</reference>
<gene>
    <name evidence="1" type="ORF">AWN90_41185</name>
</gene>
<name>A0A164K1T2_9NOCA</name>
<comment type="caution">
    <text evidence="1">The sequence shown here is derived from an EMBL/GenBank/DDBJ whole genome shotgun (WGS) entry which is preliminary data.</text>
</comment>
<dbReference type="InterPro" id="IPR045677">
    <property type="entry name" value="DUF6197"/>
</dbReference>
<dbReference type="RefSeq" id="WP_067594822.1">
    <property type="nucleotide sequence ID" value="NZ_JAAFZG010000003.1"/>
</dbReference>
<sequence length="146" mass="15634">MTTEDNLAAALELLRTGGWIKGSLRRAREDVDVGDDDDTVSAKGEHCFGYCSVGAVHAVVAPQPTDFTRAYGDRAEIRCLAAAVTALGYERPPSTADDDVPAPVRTITDFNDGFDTTFAHVEHVFTHAIELARVTDVAEVAGQEIA</sequence>
<keyword evidence="2" id="KW-1185">Reference proteome</keyword>
<dbReference type="Proteomes" id="UP000076512">
    <property type="component" value="Unassembled WGS sequence"/>
</dbReference>
<evidence type="ECO:0000313" key="2">
    <source>
        <dbReference type="Proteomes" id="UP000076512"/>
    </source>
</evidence>
<accession>A0A164K1T2</accession>
<organism evidence="1 2">
    <name type="scientific">Nocardia terpenica</name>
    <dbReference type="NCBI Taxonomy" id="455432"/>
    <lineage>
        <taxon>Bacteria</taxon>
        <taxon>Bacillati</taxon>
        <taxon>Actinomycetota</taxon>
        <taxon>Actinomycetes</taxon>
        <taxon>Mycobacteriales</taxon>
        <taxon>Nocardiaceae</taxon>
        <taxon>Nocardia</taxon>
    </lineage>
</organism>
<dbReference type="Pfam" id="PF19698">
    <property type="entry name" value="DUF6197"/>
    <property type="match status" value="1"/>
</dbReference>
<proteinExistence type="predicted"/>
<dbReference type="AlphaFoldDB" id="A0A164K1T2"/>
<protein>
    <submittedName>
        <fullName evidence="1">Uncharacterized protein</fullName>
    </submittedName>
</protein>